<gene>
    <name evidence="2" type="ORF">BROFUL_00014</name>
</gene>
<evidence type="ECO:0000259" key="1">
    <source>
        <dbReference type="Pfam" id="PF13592"/>
    </source>
</evidence>
<reference evidence="2 3" key="1">
    <citation type="journal article" date="2013" name="BMC Microbiol.">
        <title>Identification of the type II cytochrome c maturation pathway in anammox bacteria by comparative genomics.</title>
        <authorList>
            <person name="Ferousi C."/>
            <person name="Speth D.R."/>
            <person name="Reimann J."/>
            <person name="Op den Camp H.J."/>
            <person name="Allen J.W."/>
            <person name="Keltjens J.T."/>
            <person name="Jetten M.S."/>
        </authorList>
    </citation>
    <scope>NUCLEOTIDE SEQUENCE [LARGE SCALE GENOMIC DNA]</scope>
    <source>
        <strain evidence="2">RU1</strain>
    </source>
</reference>
<dbReference type="Pfam" id="PF13592">
    <property type="entry name" value="HTH_33"/>
    <property type="match status" value="1"/>
</dbReference>
<dbReference type="AlphaFoldDB" id="A0A0M2V063"/>
<feature type="domain" description="Winged helix-turn helix" evidence="1">
    <location>
        <begin position="16"/>
        <end position="71"/>
    </location>
</feature>
<organism evidence="2 3">
    <name type="scientific">Candidatus Brocadia fulgida</name>
    <dbReference type="NCBI Taxonomy" id="380242"/>
    <lineage>
        <taxon>Bacteria</taxon>
        <taxon>Pseudomonadati</taxon>
        <taxon>Planctomycetota</taxon>
        <taxon>Candidatus Brocadiia</taxon>
        <taxon>Candidatus Brocadiales</taxon>
        <taxon>Candidatus Brocadiaceae</taxon>
        <taxon>Candidatus Brocadia</taxon>
    </lineage>
</organism>
<accession>A0A0M2V063</accession>
<proteinExistence type="predicted"/>
<protein>
    <recommendedName>
        <fullName evidence="1">Winged helix-turn helix domain-containing protein</fullName>
    </recommendedName>
</protein>
<dbReference type="InterPro" id="IPR025959">
    <property type="entry name" value="Winged_HTH_dom"/>
</dbReference>
<dbReference type="Proteomes" id="UP000034954">
    <property type="component" value="Unassembled WGS sequence"/>
</dbReference>
<name>A0A0M2V063_9BACT</name>
<keyword evidence="3" id="KW-1185">Reference proteome</keyword>
<sequence>MDLLRQPATDYGFASDLWTGPRVRILIRNKFGIKMHRDYMPRFLRRLGLVRKSPERRALEQDIKEVRRWKRYELPRITRSASQSKGIILYGDESVFKPIPHVGKTWPFPDGKPIVRVSGKKGISVAVTSAVILRMFIKCDFRLIDLQGTI</sequence>
<dbReference type="EMBL" id="LAQJ01000004">
    <property type="protein sequence ID" value="KKO21250.1"/>
    <property type="molecule type" value="Genomic_DNA"/>
</dbReference>
<evidence type="ECO:0000313" key="2">
    <source>
        <dbReference type="EMBL" id="KKO21250.1"/>
    </source>
</evidence>
<comment type="caution">
    <text evidence="2">The sequence shown here is derived from an EMBL/GenBank/DDBJ whole genome shotgun (WGS) entry which is preliminary data.</text>
</comment>
<evidence type="ECO:0000313" key="3">
    <source>
        <dbReference type="Proteomes" id="UP000034954"/>
    </source>
</evidence>